<protein>
    <recommendedName>
        <fullName evidence="5">Integral membrane protein</fullName>
    </recommendedName>
</protein>
<feature type="transmembrane region" description="Helical" evidence="2">
    <location>
        <begin position="252"/>
        <end position="276"/>
    </location>
</feature>
<feature type="transmembrane region" description="Helical" evidence="2">
    <location>
        <begin position="126"/>
        <end position="152"/>
    </location>
</feature>
<feature type="transmembrane region" description="Helical" evidence="2">
    <location>
        <begin position="27"/>
        <end position="44"/>
    </location>
</feature>
<sequence length="410" mass="41731">MPTASIPDRLPPEPPWTVRVARFASRAGMAGVLVQWTAFLLWMASDLLGHSSGGVWIGLLSLTVLAGVTLVPIAVPWAGVQAAAGRPGGRTVLWVFGPLAVVVNAALCVTDLVLLTEDNLSLGARLFPAAGLPGALLVLLALPVAAAALATPSARRYLAGFRRPEHSRRGRRAVTIAAFLLGATVALSTAAAVLVLRARAAIAYPEWALPRDDPEPYLVAAAVLAAVTASAELVFLAAAVTTRRTGSRAIRALAFGLGMATLVLVPPGVYAIALAVEVAAGELAGDATRSAGIGGLALYVIAAAVHVLVVTLLASPSVSTWVARPTPEPAPEPDDDRPADGPPNAGGSPSTEDRPATEDPAAEDPAAAERTVLPAGAEDGEAPAEDAPEPAGPDRDESPAVPRGEVTPAR</sequence>
<feature type="compositionally biased region" description="Acidic residues" evidence="1">
    <location>
        <begin position="378"/>
        <end position="388"/>
    </location>
</feature>
<evidence type="ECO:0000256" key="2">
    <source>
        <dbReference type="SAM" id="Phobius"/>
    </source>
</evidence>
<evidence type="ECO:0000313" key="4">
    <source>
        <dbReference type="Proteomes" id="UP001501676"/>
    </source>
</evidence>
<feature type="transmembrane region" description="Helical" evidence="2">
    <location>
        <begin position="56"/>
        <end position="80"/>
    </location>
</feature>
<reference evidence="4" key="1">
    <citation type="journal article" date="2019" name="Int. J. Syst. Evol. Microbiol.">
        <title>The Global Catalogue of Microorganisms (GCM) 10K type strain sequencing project: providing services to taxonomists for standard genome sequencing and annotation.</title>
        <authorList>
            <consortium name="The Broad Institute Genomics Platform"/>
            <consortium name="The Broad Institute Genome Sequencing Center for Infectious Disease"/>
            <person name="Wu L."/>
            <person name="Ma J."/>
        </authorList>
    </citation>
    <scope>NUCLEOTIDE SEQUENCE [LARGE SCALE GENOMIC DNA]</scope>
    <source>
        <strain evidence="4">JCM 9458</strain>
    </source>
</reference>
<dbReference type="EMBL" id="BAAAYN010000060">
    <property type="protein sequence ID" value="GAA3396808.1"/>
    <property type="molecule type" value="Genomic_DNA"/>
</dbReference>
<evidence type="ECO:0008006" key="5">
    <source>
        <dbReference type="Google" id="ProtNLM"/>
    </source>
</evidence>
<feature type="region of interest" description="Disordered" evidence="1">
    <location>
        <begin position="321"/>
        <end position="410"/>
    </location>
</feature>
<feature type="transmembrane region" description="Helical" evidence="2">
    <location>
        <begin position="173"/>
        <end position="196"/>
    </location>
</feature>
<keyword evidence="2" id="KW-1133">Transmembrane helix</keyword>
<name>A0ABP6TA77_9ACTN</name>
<dbReference type="Proteomes" id="UP001501676">
    <property type="component" value="Unassembled WGS sequence"/>
</dbReference>
<gene>
    <name evidence="3" type="ORF">GCM10020369_74780</name>
</gene>
<keyword evidence="2" id="KW-0812">Transmembrane</keyword>
<feature type="transmembrane region" description="Helical" evidence="2">
    <location>
        <begin position="92"/>
        <end position="114"/>
    </location>
</feature>
<accession>A0ABP6TA77</accession>
<keyword evidence="2" id="KW-0472">Membrane</keyword>
<feature type="transmembrane region" description="Helical" evidence="2">
    <location>
        <begin position="296"/>
        <end position="314"/>
    </location>
</feature>
<evidence type="ECO:0000256" key="1">
    <source>
        <dbReference type="SAM" id="MobiDB-lite"/>
    </source>
</evidence>
<evidence type="ECO:0000313" key="3">
    <source>
        <dbReference type="EMBL" id="GAA3396808.1"/>
    </source>
</evidence>
<proteinExistence type="predicted"/>
<keyword evidence="4" id="KW-1185">Reference proteome</keyword>
<feature type="transmembrane region" description="Helical" evidence="2">
    <location>
        <begin position="216"/>
        <end position="240"/>
    </location>
</feature>
<dbReference type="RefSeq" id="WP_345733037.1">
    <property type="nucleotide sequence ID" value="NZ_BAAAYN010000060.1"/>
</dbReference>
<feature type="compositionally biased region" description="Low complexity" evidence="1">
    <location>
        <begin position="363"/>
        <end position="377"/>
    </location>
</feature>
<comment type="caution">
    <text evidence="3">The sequence shown here is derived from an EMBL/GenBank/DDBJ whole genome shotgun (WGS) entry which is preliminary data.</text>
</comment>
<organism evidence="3 4">
    <name type="scientific">Cryptosporangium minutisporangium</name>
    <dbReference type="NCBI Taxonomy" id="113569"/>
    <lineage>
        <taxon>Bacteria</taxon>
        <taxon>Bacillati</taxon>
        <taxon>Actinomycetota</taxon>
        <taxon>Actinomycetes</taxon>
        <taxon>Cryptosporangiales</taxon>
        <taxon>Cryptosporangiaceae</taxon>
        <taxon>Cryptosporangium</taxon>
    </lineage>
</organism>